<organism evidence="1 2">
    <name type="scientific">Dendrothele bispora (strain CBS 962.96)</name>
    <dbReference type="NCBI Taxonomy" id="1314807"/>
    <lineage>
        <taxon>Eukaryota</taxon>
        <taxon>Fungi</taxon>
        <taxon>Dikarya</taxon>
        <taxon>Basidiomycota</taxon>
        <taxon>Agaricomycotina</taxon>
        <taxon>Agaricomycetes</taxon>
        <taxon>Agaricomycetidae</taxon>
        <taxon>Agaricales</taxon>
        <taxon>Agaricales incertae sedis</taxon>
        <taxon>Dendrothele</taxon>
    </lineage>
</organism>
<reference evidence="1 2" key="1">
    <citation type="journal article" date="2019" name="Nat. Ecol. Evol.">
        <title>Megaphylogeny resolves global patterns of mushroom evolution.</title>
        <authorList>
            <person name="Varga T."/>
            <person name="Krizsan K."/>
            <person name="Foldi C."/>
            <person name="Dima B."/>
            <person name="Sanchez-Garcia M."/>
            <person name="Sanchez-Ramirez S."/>
            <person name="Szollosi G.J."/>
            <person name="Szarkandi J.G."/>
            <person name="Papp V."/>
            <person name="Albert L."/>
            <person name="Andreopoulos W."/>
            <person name="Angelini C."/>
            <person name="Antonin V."/>
            <person name="Barry K.W."/>
            <person name="Bougher N.L."/>
            <person name="Buchanan P."/>
            <person name="Buyck B."/>
            <person name="Bense V."/>
            <person name="Catcheside P."/>
            <person name="Chovatia M."/>
            <person name="Cooper J."/>
            <person name="Damon W."/>
            <person name="Desjardin D."/>
            <person name="Finy P."/>
            <person name="Geml J."/>
            <person name="Haridas S."/>
            <person name="Hughes K."/>
            <person name="Justo A."/>
            <person name="Karasinski D."/>
            <person name="Kautmanova I."/>
            <person name="Kiss B."/>
            <person name="Kocsube S."/>
            <person name="Kotiranta H."/>
            <person name="LaButti K.M."/>
            <person name="Lechner B.E."/>
            <person name="Liimatainen K."/>
            <person name="Lipzen A."/>
            <person name="Lukacs Z."/>
            <person name="Mihaltcheva S."/>
            <person name="Morgado L.N."/>
            <person name="Niskanen T."/>
            <person name="Noordeloos M.E."/>
            <person name="Ohm R.A."/>
            <person name="Ortiz-Santana B."/>
            <person name="Ovrebo C."/>
            <person name="Racz N."/>
            <person name="Riley R."/>
            <person name="Savchenko A."/>
            <person name="Shiryaev A."/>
            <person name="Soop K."/>
            <person name="Spirin V."/>
            <person name="Szebenyi C."/>
            <person name="Tomsovsky M."/>
            <person name="Tulloss R.E."/>
            <person name="Uehling J."/>
            <person name="Grigoriev I.V."/>
            <person name="Vagvolgyi C."/>
            <person name="Papp T."/>
            <person name="Martin F.M."/>
            <person name="Miettinen O."/>
            <person name="Hibbett D.S."/>
            <person name="Nagy L.G."/>
        </authorList>
    </citation>
    <scope>NUCLEOTIDE SEQUENCE [LARGE SCALE GENOMIC DNA]</scope>
    <source>
        <strain evidence="1 2">CBS 962.96</strain>
    </source>
</reference>
<gene>
    <name evidence="1" type="ORF">K435DRAFT_814605</name>
</gene>
<evidence type="ECO:0000313" key="1">
    <source>
        <dbReference type="EMBL" id="THU75150.1"/>
    </source>
</evidence>
<feature type="non-terminal residue" evidence="1">
    <location>
        <position position="1"/>
    </location>
</feature>
<name>A0A4S8KID3_DENBC</name>
<sequence>PLGGIWIRRNENRAQKRLGLKKSHVQTRISGLVAAILHVGNVSIIQNVDVAMIQNGDKGFKHAVLDLATRDIILFFIIRRKLQFVQEVALELSNLHSVPYPFFEQGPSGQRKGWISVMVALRACLFEWLVGVVNGSLGEEESEGQSIAMETKEYLLEYYGLEHFECK</sequence>
<evidence type="ECO:0008006" key="3">
    <source>
        <dbReference type="Google" id="ProtNLM"/>
    </source>
</evidence>
<dbReference type="Proteomes" id="UP000297245">
    <property type="component" value="Unassembled WGS sequence"/>
</dbReference>
<dbReference type="AlphaFoldDB" id="A0A4S8KID3"/>
<proteinExistence type="predicted"/>
<dbReference type="EMBL" id="ML182793">
    <property type="protein sequence ID" value="THU75150.1"/>
    <property type="molecule type" value="Genomic_DNA"/>
</dbReference>
<protein>
    <recommendedName>
        <fullName evidence="3">Myosin motor domain-containing protein</fullName>
    </recommendedName>
</protein>
<accession>A0A4S8KID3</accession>
<evidence type="ECO:0000313" key="2">
    <source>
        <dbReference type="Proteomes" id="UP000297245"/>
    </source>
</evidence>
<keyword evidence="2" id="KW-1185">Reference proteome</keyword>